<keyword evidence="1" id="KW-0813">Transport</keyword>
<dbReference type="EMBL" id="PVYX01000001">
    <property type="protein sequence ID" value="PRX56707.1"/>
    <property type="molecule type" value="Genomic_DNA"/>
</dbReference>
<evidence type="ECO:0000259" key="4">
    <source>
        <dbReference type="PROSITE" id="PS50893"/>
    </source>
</evidence>
<dbReference type="InterPro" id="IPR003593">
    <property type="entry name" value="AAA+_ATPase"/>
</dbReference>
<dbReference type="InterPro" id="IPR017871">
    <property type="entry name" value="ABC_transporter-like_CS"/>
</dbReference>
<sequence>MIDIQVQKKLDSPSGNMVLDVGFTIEEGQMVALFGESGAGKTSLLRILSGLLQPDKGRISVHERIWFQSQPKVINLKPQERNVGFVFQDYALFPHMTVLENLQFAAGTRKNVNLQHLLELNELGDLKHKKPKNLSGGQQQRVALARALAQQPNILLLDEPLSALDDNIRRKLQRHLLEAHKEYKLTTILVSHNIEEIIKLSDWVIELHHGKTVEQGHPHQLFASKEISEDFKVTAEVLSIESSGNSFVAQLLVQNHVLKMSFSQKQGKSIQKGDRIVLASNDFKPNVYKE</sequence>
<evidence type="ECO:0000313" key="5">
    <source>
        <dbReference type="EMBL" id="PRX56707.1"/>
    </source>
</evidence>
<dbReference type="PROSITE" id="PS50893">
    <property type="entry name" value="ABC_TRANSPORTER_2"/>
    <property type="match status" value="1"/>
</dbReference>
<evidence type="ECO:0000256" key="3">
    <source>
        <dbReference type="ARBA" id="ARBA00022840"/>
    </source>
</evidence>
<dbReference type="GO" id="GO:0005524">
    <property type="term" value="F:ATP binding"/>
    <property type="evidence" value="ECO:0007669"/>
    <property type="project" value="UniProtKB-KW"/>
</dbReference>
<evidence type="ECO:0000313" key="6">
    <source>
        <dbReference type="Proteomes" id="UP000237640"/>
    </source>
</evidence>
<dbReference type="InterPro" id="IPR027417">
    <property type="entry name" value="P-loop_NTPase"/>
</dbReference>
<evidence type="ECO:0000256" key="2">
    <source>
        <dbReference type="ARBA" id="ARBA00022741"/>
    </source>
</evidence>
<accession>A0A2T0MGJ7</accession>
<feature type="domain" description="ABC transporter" evidence="4">
    <location>
        <begin position="1"/>
        <end position="234"/>
    </location>
</feature>
<dbReference type="AlphaFoldDB" id="A0A2T0MGJ7"/>
<dbReference type="PROSITE" id="PS00211">
    <property type="entry name" value="ABC_TRANSPORTER_1"/>
    <property type="match status" value="1"/>
</dbReference>
<dbReference type="PANTHER" id="PTHR42781:SF4">
    <property type="entry name" value="SPERMIDINE_PUTRESCINE IMPORT ATP-BINDING PROTEIN POTA"/>
    <property type="match status" value="1"/>
</dbReference>
<organism evidence="5 6">
    <name type="scientific">Flagellimonas meridianipacifica</name>
    <dbReference type="NCBI Taxonomy" id="1080225"/>
    <lineage>
        <taxon>Bacteria</taxon>
        <taxon>Pseudomonadati</taxon>
        <taxon>Bacteroidota</taxon>
        <taxon>Flavobacteriia</taxon>
        <taxon>Flavobacteriales</taxon>
        <taxon>Flavobacteriaceae</taxon>
        <taxon>Flagellimonas</taxon>
    </lineage>
</organism>
<protein>
    <submittedName>
        <fullName evidence="5">Molybdate transport system ATP-binding protein</fullName>
    </submittedName>
</protein>
<dbReference type="InterPro" id="IPR003439">
    <property type="entry name" value="ABC_transporter-like_ATP-bd"/>
</dbReference>
<dbReference type="InterPro" id="IPR050093">
    <property type="entry name" value="ABC_SmlMolc_Importer"/>
</dbReference>
<dbReference type="SUPFAM" id="SSF52540">
    <property type="entry name" value="P-loop containing nucleoside triphosphate hydrolases"/>
    <property type="match status" value="1"/>
</dbReference>
<dbReference type="OrthoDB" id="9802264at2"/>
<proteinExistence type="predicted"/>
<keyword evidence="2" id="KW-0547">Nucleotide-binding</keyword>
<gene>
    <name evidence="5" type="ORF">CLV81_0704</name>
</gene>
<dbReference type="RefSeq" id="WP_106143654.1">
    <property type="nucleotide sequence ID" value="NZ_PVYX01000001.1"/>
</dbReference>
<dbReference type="Gene3D" id="3.40.50.300">
    <property type="entry name" value="P-loop containing nucleotide triphosphate hydrolases"/>
    <property type="match status" value="1"/>
</dbReference>
<keyword evidence="6" id="KW-1185">Reference proteome</keyword>
<dbReference type="GO" id="GO:0016887">
    <property type="term" value="F:ATP hydrolysis activity"/>
    <property type="evidence" value="ECO:0007669"/>
    <property type="project" value="InterPro"/>
</dbReference>
<dbReference type="Pfam" id="PF00005">
    <property type="entry name" value="ABC_tran"/>
    <property type="match status" value="1"/>
</dbReference>
<keyword evidence="3 5" id="KW-0067">ATP-binding</keyword>
<dbReference type="PANTHER" id="PTHR42781">
    <property type="entry name" value="SPERMIDINE/PUTRESCINE IMPORT ATP-BINDING PROTEIN POTA"/>
    <property type="match status" value="1"/>
</dbReference>
<name>A0A2T0MGJ7_9FLAO</name>
<comment type="caution">
    <text evidence="5">The sequence shown here is derived from an EMBL/GenBank/DDBJ whole genome shotgun (WGS) entry which is preliminary data.</text>
</comment>
<dbReference type="SMART" id="SM00382">
    <property type="entry name" value="AAA"/>
    <property type="match status" value="1"/>
</dbReference>
<reference evidence="5 6" key="1">
    <citation type="submission" date="2018-03" db="EMBL/GenBank/DDBJ databases">
        <title>Genomic Encyclopedia of Archaeal and Bacterial Type Strains, Phase II (KMG-II): from individual species to whole genera.</title>
        <authorList>
            <person name="Goeker M."/>
        </authorList>
    </citation>
    <scope>NUCLEOTIDE SEQUENCE [LARGE SCALE GENOMIC DNA]</scope>
    <source>
        <strain evidence="5 6">DSM 25027</strain>
    </source>
</reference>
<dbReference type="Proteomes" id="UP000237640">
    <property type="component" value="Unassembled WGS sequence"/>
</dbReference>
<evidence type="ECO:0000256" key="1">
    <source>
        <dbReference type="ARBA" id="ARBA00022448"/>
    </source>
</evidence>